<name>A0A0F9V4Y6_9ZZZZ</name>
<dbReference type="Pfam" id="PF01891">
    <property type="entry name" value="CbiM"/>
    <property type="match status" value="1"/>
</dbReference>
<reference evidence="8" key="1">
    <citation type="journal article" date="2015" name="Nature">
        <title>Complex archaea that bridge the gap between prokaryotes and eukaryotes.</title>
        <authorList>
            <person name="Spang A."/>
            <person name="Saw J.H."/>
            <person name="Jorgensen S.L."/>
            <person name="Zaremba-Niedzwiedzka K."/>
            <person name="Martijn J."/>
            <person name="Lind A.E."/>
            <person name="van Eijk R."/>
            <person name="Schleper C."/>
            <person name="Guy L."/>
            <person name="Ettema T.J."/>
        </authorList>
    </citation>
    <scope>NUCLEOTIDE SEQUENCE</scope>
</reference>
<comment type="caution">
    <text evidence="8">The sequence shown here is derived from an EMBL/GenBank/DDBJ whole genome shotgun (WGS) entry which is preliminary data.</text>
</comment>
<keyword evidence="5 7" id="KW-1133">Transmembrane helix</keyword>
<dbReference type="PANTHER" id="PTHR34229:SF1">
    <property type="entry name" value="METAL TRANSPORT PROTEIN HI_1621-RELATED"/>
    <property type="match status" value="1"/>
</dbReference>
<protein>
    <recommendedName>
        <fullName evidence="9">PDGLE domain-containing protein</fullName>
    </recommendedName>
</protein>
<feature type="transmembrane region" description="Helical" evidence="7">
    <location>
        <begin position="13"/>
        <end position="32"/>
    </location>
</feature>
<dbReference type="AlphaFoldDB" id="A0A0F9V4Y6"/>
<evidence type="ECO:0000256" key="4">
    <source>
        <dbReference type="ARBA" id="ARBA00022692"/>
    </source>
</evidence>
<evidence type="ECO:0000256" key="6">
    <source>
        <dbReference type="ARBA" id="ARBA00023136"/>
    </source>
</evidence>
<evidence type="ECO:0000256" key="2">
    <source>
        <dbReference type="ARBA" id="ARBA00022448"/>
    </source>
</evidence>
<dbReference type="Gene3D" id="1.10.1760.20">
    <property type="match status" value="1"/>
</dbReference>
<evidence type="ECO:0000256" key="1">
    <source>
        <dbReference type="ARBA" id="ARBA00004651"/>
    </source>
</evidence>
<feature type="transmembrane region" description="Helical" evidence="7">
    <location>
        <begin position="181"/>
        <end position="211"/>
    </location>
</feature>
<comment type="subcellular location">
    <subcellularLocation>
        <location evidence="1">Cell membrane</location>
        <topology evidence="1">Multi-pass membrane protein</topology>
    </subcellularLocation>
</comment>
<keyword evidence="3" id="KW-1003">Cell membrane</keyword>
<organism evidence="8">
    <name type="scientific">marine sediment metagenome</name>
    <dbReference type="NCBI Taxonomy" id="412755"/>
    <lineage>
        <taxon>unclassified sequences</taxon>
        <taxon>metagenomes</taxon>
        <taxon>ecological metagenomes</taxon>
    </lineage>
</organism>
<gene>
    <name evidence="8" type="ORF">LCGC14_0526800</name>
</gene>
<dbReference type="InterPro" id="IPR002751">
    <property type="entry name" value="CbiM/NikMN"/>
</dbReference>
<dbReference type="GO" id="GO:0000041">
    <property type="term" value="P:transition metal ion transport"/>
    <property type="evidence" value="ECO:0007669"/>
    <property type="project" value="InterPro"/>
</dbReference>
<dbReference type="GO" id="GO:0005886">
    <property type="term" value="C:plasma membrane"/>
    <property type="evidence" value="ECO:0007669"/>
    <property type="project" value="UniProtKB-SubCell"/>
</dbReference>
<evidence type="ECO:0000256" key="3">
    <source>
        <dbReference type="ARBA" id="ARBA00022475"/>
    </source>
</evidence>
<evidence type="ECO:0000313" key="8">
    <source>
        <dbReference type="EMBL" id="KKN60938.1"/>
    </source>
</evidence>
<feature type="transmembrane region" description="Helical" evidence="7">
    <location>
        <begin position="70"/>
        <end position="97"/>
    </location>
</feature>
<feature type="transmembrane region" description="Helical" evidence="7">
    <location>
        <begin position="44"/>
        <end position="64"/>
    </location>
</feature>
<feature type="transmembrane region" description="Helical" evidence="7">
    <location>
        <begin position="104"/>
        <end position="124"/>
    </location>
</feature>
<sequence length="221" mass="23887">MSHIEIPDGVLPVSWWLAGYIITILALIFVQLRHKQAEVRFKIPLLGVVAALMLIGMSLPLGFIPFHVNLAVFAGILLGPGLGFAASFAAVFFLSLIGHGGLTVVGLNTLTVGIEAVLAGYLYVLFVKVLRMPFTFSIVITTLISLIVSIIFVVAVVALSTNYGFTDVLQLQVELKLTSVALARFIAIMLIIAIIGITVETIVTTWIIGFIKSVRPDILER</sequence>
<keyword evidence="4 7" id="KW-0812">Transmembrane</keyword>
<keyword evidence="6 7" id="KW-0472">Membrane</keyword>
<dbReference type="PANTHER" id="PTHR34229">
    <property type="entry name" value="METAL TRANSPORT PROTEIN HI_1621-RELATED"/>
    <property type="match status" value="1"/>
</dbReference>
<keyword evidence="2" id="KW-0813">Transport</keyword>
<evidence type="ECO:0008006" key="9">
    <source>
        <dbReference type="Google" id="ProtNLM"/>
    </source>
</evidence>
<accession>A0A0F9V4Y6</accession>
<dbReference type="EMBL" id="LAZR01000677">
    <property type="protein sequence ID" value="KKN60938.1"/>
    <property type="molecule type" value="Genomic_DNA"/>
</dbReference>
<evidence type="ECO:0000256" key="5">
    <source>
        <dbReference type="ARBA" id="ARBA00022989"/>
    </source>
</evidence>
<proteinExistence type="predicted"/>
<evidence type="ECO:0000256" key="7">
    <source>
        <dbReference type="SAM" id="Phobius"/>
    </source>
</evidence>
<feature type="transmembrane region" description="Helical" evidence="7">
    <location>
        <begin position="136"/>
        <end position="160"/>
    </location>
</feature>